<dbReference type="CDD" id="cd06260">
    <property type="entry name" value="DUF820-like"/>
    <property type="match status" value="1"/>
</dbReference>
<accession>A0A512H4L0</accession>
<dbReference type="Proteomes" id="UP000321567">
    <property type="component" value="Unassembled WGS sequence"/>
</dbReference>
<reference evidence="2 3" key="1">
    <citation type="submission" date="2019-07" db="EMBL/GenBank/DDBJ databases">
        <title>Whole genome shotgun sequence of Rhodospirillum oryzae NBRC 107573.</title>
        <authorList>
            <person name="Hosoyama A."/>
            <person name="Uohara A."/>
            <person name="Ohji S."/>
            <person name="Ichikawa N."/>
        </authorList>
    </citation>
    <scope>NUCLEOTIDE SEQUENCE [LARGE SCALE GENOMIC DNA]</scope>
    <source>
        <strain evidence="2 3">NBRC 107573</strain>
    </source>
</reference>
<proteinExistence type="predicted"/>
<dbReference type="PANTHER" id="PTHR36558:SF1">
    <property type="entry name" value="RESTRICTION ENDONUCLEASE DOMAIN-CONTAINING PROTEIN-RELATED"/>
    <property type="match status" value="1"/>
</dbReference>
<evidence type="ECO:0000259" key="1">
    <source>
        <dbReference type="Pfam" id="PF05685"/>
    </source>
</evidence>
<name>A0A512H4L0_9PROT</name>
<feature type="domain" description="Putative restriction endonuclease" evidence="1">
    <location>
        <begin position="14"/>
        <end position="174"/>
    </location>
</feature>
<dbReference type="SUPFAM" id="SSF52980">
    <property type="entry name" value="Restriction endonuclease-like"/>
    <property type="match status" value="1"/>
</dbReference>
<dbReference type="RefSeq" id="WP_170244923.1">
    <property type="nucleotide sequence ID" value="NZ_BJZO01000009.1"/>
</dbReference>
<keyword evidence="3" id="KW-1185">Reference proteome</keyword>
<dbReference type="InterPro" id="IPR008538">
    <property type="entry name" value="Uma2"/>
</dbReference>
<dbReference type="EMBL" id="BJZO01000009">
    <property type="protein sequence ID" value="GEO80396.1"/>
    <property type="molecule type" value="Genomic_DNA"/>
</dbReference>
<comment type="caution">
    <text evidence="2">The sequence shown here is derived from an EMBL/GenBank/DDBJ whole genome shotgun (WGS) entry which is preliminary data.</text>
</comment>
<gene>
    <name evidence="2" type="ORF">ROR02_05270</name>
</gene>
<organism evidence="2 3">
    <name type="scientific">Pararhodospirillum oryzae</name>
    <dbReference type="NCBI Taxonomy" id="478448"/>
    <lineage>
        <taxon>Bacteria</taxon>
        <taxon>Pseudomonadati</taxon>
        <taxon>Pseudomonadota</taxon>
        <taxon>Alphaproteobacteria</taxon>
        <taxon>Rhodospirillales</taxon>
        <taxon>Rhodospirillaceae</taxon>
        <taxon>Pararhodospirillum</taxon>
    </lineage>
</organism>
<dbReference type="AlphaFoldDB" id="A0A512H4L0"/>
<dbReference type="Pfam" id="PF05685">
    <property type="entry name" value="Uma2"/>
    <property type="match status" value="1"/>
</dbReference>
<sequence length="192" mass="21210">MSSLLRPQPQIWSWPEFVSYADSVADRAEFIDGQPVLQATGTRDHARAVLGVGLALRAVLSDHGFDAVTAGPWLRIGEDRFLPDVMVVSREALAETTTREIASAVIVVEVLSGSTELRDRGRKWASYRRLPGLHAYLLVDTINREVEAFTQRSDVWTVDFLGEGDRASLQQPVPMKLPVKRLLGLVSSSDTP</sequence>
<evidence type="ECO:0000313" key="3">
    <source>
        <dbReference type="Proteomes" id="UP000321567"/>
    </source>
</evidence>
<dbReference type="InterPro" id="IPR011335">
    <property type="entry name" value="Restrct_endonuc-II-like"/>
</dbReference>
<dbReference type="PANTHER" id="PTHR36558">
    <property type="entry name" value="GLR1098 PROTEIN"/>
    <property type="match status" value="1"/>
</dbReference>
<dbReference type="Gene3D" id="3.90.1570.10">
    <property type="entry name" value="tt1808, chain A"/>
    <property type="match status" value="1"/>
</dbReference>
<protein>
    <recommendedName>
        <fullName evidence="1">Putative restriction endonuclease domain-containing protein</fullName>
    </recommendedName>
</protein>
<dbReference type="InterPro" id="IPR012296">
    <property type="entry name" value="Nuclease_put_TT1808"/>
</dbReference>
<evidence type="ECO:0000313" key="2">
    <source>
        <dbReference type="EMBL" id="GEO80396.1"/>
    </source>
</evidence>